<organism evidence="2">
    <name type="scientific">bioreactor metagenome</name>
    <dbReference type="NCBI Taxonomy" id="1076179"/>
    <lineage>
        <taxon>unclassified sequences</taxon>
        <taxon>metagenomes</taxon>
        <taxon>ecological metagenomes</taxon>
    </lineage>
</organism>
<dbReference type="InterPro" id="IPR026444">
    <property type="entry name" value="Secre_tail"/>
</dbReference>
<dbReference type="SMART" id="SM00710">
    <property type="entry name" value="PbH1"/>
    <property type="match status" value="9"/>
</dbReference>
<dbReference type="InterPro" id="IPR006626">
    <property type="entry name" value="PbH1"/>
</dbReference>
<sequence length="999" mass="106358">MGNTAQASFSSTTNWISTGSMTQMYNGTVSFPSAAGWMTIILDAPFLYTGNNIVVAVDENVAGYSGSGCTFQYTTATNDVLYYRNDVTNPDPASPPTGTLSASRPNIQFDFFNSASPANVVTVNATTGTTTRSYPNVKYAFDAINSGIHQGNVTMEIGSADNQTLTVTSQSELLASGTGSASYSGLVIRPAYSNVTVSGSFPSSGTTTQGIINLTGSQNVVIDGRIGSSGTTKDLTIENSSTNGYASAIIFSGADNDTLRYCNIKSSTTSATSGGTGTVSFQYHSTGLGCNNNVVEYCNISKSGANLPYYAIASSNTVSANKSENNTVKNCNISDFQRAGIWIGNTGATDYNNLWTISNNNIFESVPVTISTTNYLNWAVYIGYHSSSNSYRQCSGVFTITGNTIGGDGAGGNWTVNSTTGTYTVSGGIFIYGSTTEYSEISGNDIGNFSIQTYVADQSYFKLYGFDGIYNHLGKVKIGTSAGNEIHDISVVHSSSSWGGFICGIYSSTGSDLSCEIMNNSIHDISLPSGNNEFQYFYGIYSYAGSSISTNRTNNNSVYKIDALKGRYVHGLYIDGGVESNHISSIATDGTIGELFGIRWVITGSSNAPNCRIDNNEIILGTDRNGNSTAVNKNIFGIHTNSQYVYLYYNSVLIDGVATTNNSACLRINTTGSGSNVINNLFYNNRSGGAGRHLSISAAINLTTYPTYLTSSNNAYIFGSNLGEYNTSTAFSGGTLAADLVSWTAGASNETNSRDTLNSQMPVASFFPDIASSDNLFPSADQWLCAGIVVSQTDDITGTARANPAPTTIGAYELSCTTLPVGLAAFDAQCSGEGIDLVWTTYSETNNNYFTIEKSEDGIAFTTIAKITGAGNSNQPLRYSVTDAESSESTVYYRLKQTDFDGSSTYSQIISTDCGNEIFDVSVYPNPASEFIDIRVTGSGRNDIVISLINAIGQELPVQIEKTSGGNYRILFDNEIPCGQYYVKIKSEKNLKCIKIVRM</sequence>
<name>A0A644XSV7_9ZZZZ</name>
<protein>
    <recommendedName>
        <fullName evidence="1">Secretion system C-terminal sorting domain-containing protein</fullName>
    </recommendedName>
</protein>
<feature type="domain" description="Secretion system C-terminal sorting" evidence="1">
    <location>
        <begin position="923"/>
        <end position="995"/>
    </location>
</feature>
<reference evidence="2" key="1">
    <citation type="submission" date="2019-08" db="EMBL/GenBank/DDBJ databases">
        <authorList>
            <person name="Kucharzyk K."/>
            <person name="Murdoch R.W."/>
            <person name="Higgins S."/>
            <person name="Loffler F."/>
        </authorList>
    </citation>
    <scope>NUCLEOTIDE SEQUENCE</scope>
</reference>
<dbReference type="Pfam" id="PF18962">
    <property type="entry name" value="Por_Secre_tail"/>
    <property type="match status" value="1"/>
</dbReference>
<proteinExistence type="predicted"/>
<evidence type="ECO:0000259" key="1">
    <source>
        <dbReference type="Pfam" id="PF18962"/>
    </source>
</evidence>
<accession>A0A644XSV7</accession>
<gene>
    <name evidence="2" type="ORF">SDC9_65735</name>
</gene>
<evidence type="ECO:0000313" key="2">
    <source>
        <dbReference type="EMBL" id="MPM19312.1"/>
    </source>
</evidence>
<dbReference type="EMBL" id="VSSQ01003152">
    <property type="protein sequence ID" value="MPM19312.1"/>
    <property type="molecule type" value="Genomic_DNA"/>
</dbReference>
<comment type="caution">
    <text evidence="2">The sequence shown here is derived from an EMBL/GenBank/DDBJ whole genome shotgun (WGS) entry which is preliminary data.</text>
</comment>
<dbReference type="AlphaFoldDB" id="A0A644XSV7"/>